<keyword evidence="6 8" id="KW-0449">Lipoprotein</keyword>
<dbReference type="PROSITE" id="PS51257">
    <property type="entry name" value="PROKAR_LIPOPROTEIN"/>
    <property type="match status" value="1"/>
</dbReference>
<name>A0ABS8JGP4_9GAMM</name>
<evidence type="ECO:0000313" key="9">
    <source>
        <dbReference type="Proteomes" id="UP001165293"/>
    </source>
</evidence>
<evidence type="ECO:0000256" key="4">
    <source>
        <dbReference type="ARBA" id="ARBA00023136"/>
    </source>
</evidence>
<sequence length="53" mass="5664">MKGSLTKRLVYLMILGLFSLNFLTACNTVAGAGKDIEAAGDKIDDTATKEKND</sequence>
<reference evidence="8" key="1">
    <citation type="submission" date="2021-10" db="EMBL/GenBank/DDBJ databases">
        <authorList>
            <person name="Lyu M."/>
            <person name="Wang X."/>
            <person name="Meng X."/>
            <person name="Xu K."/>
        </authorList>
    </citation>
    <scope>NUCLEOTIDE SEQUENCE</scope>
    <source>
        <strain evidence="8">A6</strain>
    </source>
</reference>
<organism evidence="8 9">
    <name type="scientific">Noviluteimonas lactosilytica</name>
    <dbReference type="NCBI Taxonomy" id="2888523"/>
    <lineage>
        <taxon>Bacteria</taxon>
        <taxon>Pseudomonadati</taxon>
        <taxon>Pseudomonadota</taxon>
        <taxon>Gammaproteobacteria</taxon>
        <taxon>Lysobacterales</taxon>
        <taxon>Lysobacteraceae</taxon>
        <taxon>Noviluteimonas</taxon>
    </lineage>
</organism>
<keyword evidence="5" id="KW-0564">Palmitate</keyword>
<dbReference type="EMBL" id="JAJGAK010000001">
    <property type="protein sequence ID" value="MCC8362776.1"/>
    <property type="molecule type" value="Genomic_DNA"/>
</dbReference>
<evidence type="ECO:0000313" key="8">
    <source>
        <dbReference type="EMBL" id="MCC8362776.1"/>
    </source>
</evidence>
<feature type="chain" id="PRO_5045601119" evidence="7">
    <location>
        <begin position="25"/>
        <end position="53"/>
    </location>
</feature>
<comment type="caution">
    <text evidence="8">The sequence shown here is derived from an EMBL/GenBank/DDBJ whole genome shotgun (WGS) entry which is preliminary data.</text>
</comment>
<evidence type="ECO:0000256" key="1">
    <source>
        <dbReference type="ARBA" id="ARBA00010296"/>
    </source>
</evidence>
<dbReference type="RefSeq" id="WP_230526355.1">
    <property type="nucleotide sequence ID" value="NZ_JAJGAK010000001.1"/>
</dbReference>
<keyword evidence="2" id="KW-1003">Cell membrane</keyword>
<evidence type="ECO:0000256" key="6">
    <source>
        <dbReference type="ARBA" id="ARBA00023288"/>
    </source>
</evidence>
<accession>A0ABS8JGP4</accession>
<evidence type="ECO:0000256" key="2">
    <source>
        <dbReference type="ARBA" id="ARBA00022475"/>
    </source>
</evidence>
<evidence type="ECO:0000256" key="3">
    <source>
        <dbReference type="ARBA" id="ARBA00022729"/>
    </source>
</evidence>
<keyword evidence="4" id="KW-0472">Membrane</keyword>
<dbReference type="Pfam" id="PF08085">
    <property type="entry name" value="Entericidin"/>
    <property type="match status" value="1"/>
</dbReference>
<evidence type="ECO:0000256" key="7">
    <source>
        <dbReference type="SAM" id="SignalP"/>
    </source>
</evidence>
<keyword evidence="9" id="KW-1185">Reference proteome</keyword>
<keyword evidence="3 7" id="KW-0732">Signal</keyword>
<dbReference type="Proteomes" id="UP001165293">
    <property type="component" value="Unassembled WGS sequence"/>
</dbReference>
<proteinExistence type="inferred from homology"/>
<evidence type="ECO:0000256" key="5">
    <source>
        <dbReference type="ARBA" id="ARBA00023139"/>
    </source>
</evidence>
<protein>
    <submittedName>
        <fullName evidence="8">Entericidin A/B family lipoprotein</fullName>
    </submittedName>
</protein>
<feature type="signal peptide" evidence="7">
    <location>
        <begin position="1"/>
        <end position="24"/>
    </location>
</feature>
<comment type="similarity">
    <text evidence="1">Belongs to the EcnA/EcnB lipoprotein family.</text>
</comment>
<gene>
    <name evidence="8" type="ORF">LK996_06760</name>
</gene>
<dbReference type="InterPro" id="IPR012556">
    <property type="entry name" value="Entericidin"/>
</dbReference>